<evidence type="ECO:0000259" key="2">
    <source>
        <dbReference type="PROSITE" id="PS50222"/>
    </source>
</evidence>
<proteinExistence type="predicted"/>
<evidence type="ECO:0000313" key="3">
    <source>
        <dbReference type="EMBL" id="OXA41473.1"/>
    </source>
</evidence>
<dbReference type="InterPro" id="IPR018247">
    <property type="entry name" value="EF_Hand_1_Ca_BS"/>
</dbReference>
<protein>
    <submittedName>
        <fullName evidence="3">Calcineurin subunit B</fullName>
    </submittedName>
</protein>
<keyword evidence="4" id="KW-1185">Reference proteome</keyword>
<dbReference type="OrthoDB" id="6480673at2759"/>
<keyword evidence="1" id="KW-0106">Calcium</keyword>
<evidence type="ECO:0000313" key="4">
    <source>
        <dbReference type="Proteomes" id="UP000198287"/>
    </source>
</evidence>
<dbReference type="Gene3D" id="1.10.238.10">
    <property type="entry name" value="EF-hand"/>
    <property type="match status" value="1"/>
</dbReference>
<accession>A0A226D8L1</accession>
<gene>
    <name evidence="3" type="ORF">Fcan01_23779</name>
</gene>
<feature type="domain" description="EF-hand" evidence="2">
    <location>
        <begin position="98"/>
        <end position="133"/>
    </location>
</feature>
<dbReference type="InterPro" id="IPR002048">
    <property type="entry name" value="EF_hand_dom"/>
</dbReference>
<dbReference type="EMBL" id="LNIX01000029">
    <property type="protein sequence ID" value="OXA41473.1"/>
    <property type="molecule type" value="Genomic_DNA"/>
</dbReference>
<organism evidence="3 4">
    <name type="scientific">Folsomia candida</name>
    <name type="common">Springtail</name>
    <dbReference type="NCBI Taxonomy" id="158441"/>
    <lineage>
        <taxon>Eukaryota</taxon>
        <taxon>Metazoa</taxon>
        <taxon>Ecdysozoa</taxon>
        <taxon>Arthropoda</taxon>
        <taxon>Hexapoda</taxon>
        <taxon>Collembola</taxon>
        <taxon>Entomobryomorpha</taxon>
        <taxon>Isotomoidea</taxon>
        <taxon>Isotomidae</taxon>
        <taxon>Proisotominae</taxon>
        <taxon>Folsomia</taxon>
    </lineage>
</organism>
<dbReference type="AlphaFoldDB" id="A0A226D8L1"/>
<evidence type="ECO:0000256" key="1">
    <source>
        <dbReference type="ARBA" id="ARBA00022837"/>
    </source>
</evidence>
<dbReference type="PROSITE" id="PS00018">
    <property type="entry name" value="EF_HAND_1"/>
    <property type="match status" value="1"/>
</dbReference>
<comment type="caution">
    <text evidence="3">The sequence shown here is derived from an EMBL/GenBank/DDBJ whole genome shotgun (WGS) entry which is preliminary data.</text>
</comment>
<reference evidence="3 4" key="1">
    <citation type="submission" date="2015-12" db="EMBL/GenBank/DDBJ databases">
        <title>The genome of Folsomia candida.</title>
        <authorList>
            <person name="Faddeeva A."/>
            <person name="Derks M.F."/>
            <person name="Anvar Y."/>
            <person name="Smit S."/>
            <person name="Van Straalen N."/>
            <person name="Roelofs D."/>
        </authorList>
    </citation>
    <scope>NUCLEOTIDE SEQUENCE [LARGE SCALE GENOMIC DNA]</scope>
    <source>
        <strain evidence="3 4">VU population</strain>
        <tissue evidence="3">Whole body</tissue>
    </source>
</reference>
<sequence>MPTFCGDLIDLTDVPVLLKRLDFSCTEDQMAGYLTFLRDCHGGKLPLEVGIASLGVADDAREVMRVHIHALDRDRDGFVDEFEFKATVQLCLLHDPSLAKVNFNKFVEEADTDKDGKVSIAEATEWFCEHGQNLKM</sequence>
<feature type="domain" description="EF-hand" evidence="2">
    <location>
        <begin position="59"/>
        <end position="94"/>
    </location>
</feature>
<dbReference type="PROSITE" id="PS50222">
    <property type="entry name" value="EF_HAND_2"/>
    <property type="match status" value="2"/>
</dbReference>
<dbReference type="Proteomes" id="UP000198287">
    <property type="component" value="Unassembled WGS sequence"/>
</dbReference>
<dbReference type="GO" id="GO:0005509">
    <property type="term" value="F:calcium ion binding"/>
    <property type="evidence" value="ECO:0007669"/>
    <property type="project" value="InterPro"/>
</dbReference>
<name>A0A226D8L1_FOLCA</name>
<dbReference type="SUPFAM" id="SSF47473">
    <property type="entry name" value="EF-hand"/>
    <property type="match status" value="1"/>
</dbReference>
<dbReference type="Pfam" id="PF13202">
    <property type="entry name" value="EF-hand_5"/>
    <property type="match status" value="2"/>
</dbReference>
<dbReference type="InterPro" id="IPR011992">
    <property type="entry name" value="EF-hand-dom_pair"/>
</dbReference>